<dbReference type="Proteomes" id="UP000077278">
    <property type="component" value="Unassembled WGS sequence"/>
</dbReference>
<name>A0ABD7KCR9_9ENTR</name>
<organism evidence="2 3">
    <name type="scientific">Enterobacter roggenkampii</name>
    <dbReference type="NCBI Taxonomy" id="1812935"/>
    <lineage>
        <taxon>Bacteria</taxon>
        <taxon>Pseudomonadati</taxon>
        <taxon>Pseudomonadota</taxon>
        <taxon>Gammaproteobacteria</taxon>
        <taxon>Enterobacterales</taxon>
        <taxon>Enterobacteriaceae</taxon>
        <taxon>Enterobacter</taxon>
        <taxon>Enterobacter cloacae complex</taxon>
    </lineage>
</organism>
<feature type="signal peptide" evidence="1">
    <location>
        <begin position="1"/>
        <end position="18"/>
    </location>
</feature>
<evidence type="ECO:0000256" key="1">
    <source>
        <dbReference type="SAM" id="SignalP"/>
    </source>
</evidence>
<proteinExistence type="predicted"/>
<feature type="chain" id="PRO_5044782793" evidence="1">
    <location>
        <begin position="19"/>
        <end position="157"/>
    </location>
</feature>
<evidence type="ECO:0000313" key="3">
    <source>
        <dbReference type="Proteomes" id="UP000077278"/>
    </source>
</evidence>
<dbReference type="EMBL" id="FKDD01000001">
    <property type="protein sequence ID" value="SAB31157.1"/>
    <property type="molecule type" value="Genomic_DNA"/>
</dbReference>
<sequence length="157" mass="17515">MKIRMLMILLVLSSSAFAAQKENEDIKNARLLMAKTKYLVSRFDDAIILNGQGNPSSLLALNKDMGDLYKDGIRKYGMSAENGFKVSPFSDCSTMSTAAYNLWQEKKSTLTDSAKNVEHVNSTYINAYSDCKRAIQSFLMHENANATDEKITIIDVP</sequence>
<comment type="caution">
    <text evidence="2">The sequence shown here is derived from an EMBL/GenBank/DDBJ whole genome shotgun (WGS) entry which is preliminary data.</text>
</comment>
<dbReference type="AlphaFoldDB" id="A0ABD7KCR9"/>
<keyword evidence="1" id="KW-0732">Signal</keyword>
<evidence type="ECO:0000313" key="2">
    <source>
        <dbReference type="EMBL" id="SAB31157.1"/>
    </source>
</evidence>
<dbReference type="RefSeq" id="WP_063922160.1">
    <property type="nucleotide sequence ID" value="NZ_FKDD01000001.1"/>
</dbReference>
<reference evidence="2 3" key="1">
    <citation type="submission" date="2016-03" db="EMBL/GenBank/DDBJ databases">
        <authorList>
            <consortium name="Pathogen Informatics"/>
        </authorList>
    </citation>
    <scope>NUCLEOTIDE SEQUENCE [LARGE SCALE GENOMIC DNA]</scope>
    <source>
        <strain evidence="3">e264</strain>
    </source>
</reference>
<protein>
    <submittedName>
        <fullName evidence="2">Uncharacterized protein</fullName>
    </submittedName>
</protein>
<gene>
    <name evidence="2" type="ORF">SAMEA2273136_00154</name>
</gene>
<accession>A0ABD7KCR9</accession>